<gene>
    <name evidence="5" type="ORF">F4694_006045</name>
</gene>
<dbReference type="PANTHER" id="PTHR44942:SF4">
    <property type="entry name" value="METHYLTRANSFERASE TYPE 11 DOMAIN-CONTAINING PROTEIN"/>
    <property type="match status" value="1"/>
</dbReference>
<proteinExistence type="inferred from homology"/>
<evidence type="ECO:0000256" key="1">
    <source>
        <dbReference type="ARBA" id="ARBA00008361"/>
    </source>
</evidence>
<keyword evidence="2" id="KW-0489">Methyltransferase</keyword>
<dbReference type="EMBL" id="JACCBX010000019">
    <property type="protein sequence ID" value="NYE09188.1"/>
    <property type="molecule type" value="Genomic_DNA"/>
</dbReference>
<dbReference type="AlphaFoldDB" id="A0A852TQ58"/>
<keyword evidence="3" id="KW-0808">Transferase</keyword>
<sequence>MDIKKDVQQQFGKNAASYVSSPIHKDGKDLLKMIEMAVINGQEELLDIATGGGHTANAFAPLVKKVTAVDLTEELLAAAESFITENGHQNVEFVQGDAEQLPITNESFDIVTCRIAPHHFPNVDLFIKEVYRVLKPGGQFLLDDNVVPEWKEYDQFYNTIEKIRDYSHFRAWKKSEWIQKLEDSGLEVFEWHRFEKTFQFESWCANMKLPELEKIHLTKFILESSDKIKDKFRILIQDEKIISFNGEAIILKALKRI</sequence>
<dbReference type="SUPFAM" id="SSF53335">
    <property type="entry name" value="S-adenosyl-L-methionine-dependent methyltransferases"/>
    <property type="match status" value="1"/>
</dbReference>
<accession>A0A852TQ58</accession>
<evidence type="ECO:0000259" key="4">
    <source>
        <dbReference type="Pfam" id="PF08241"/>
    </source>
</evidence>
<evidence type="ECO:0000313" key="5">
    <source>
        <dbReference type="EMBL" id="NYE09188.1"/>
    </source>
</evidence>
<reference evidence="6" key="2">
    <citation type="submission" date="2020-08" db="EMBL/GenBank/DDBJ databases">
        <title>The Agave Microbiome: Exploring the role of microbial communities in plant adaptations to desert environments.</title>
        <authorList>
            <person name="Partida-Martinez L.P."/>
        </authorList>
    </citation>
    <scope>NUCLEOTIDE SEQUENCE [LARGE SCALE GENOMIC DNA]</scope>
    <source>
        <strain evidence="6">AT2.8</strain>
    </source>
</reference>
<evidence type="ECO:0000313" key="6">
    <source>
        <dbReference type="Proteomes" id="UP000548423"/>
    </source>
</evidence>
<reference evidence="6" key="1">
    <citation type="submission" date="2020-07" db="EMBL/GenBank/DDBJ databases">
        <authorList>
            <person name="Partida-Martinez L."/>
            <person name="Huntemann M."/>
            <person name="Clum A."/>
            <person name="Wang J."/>
            <person name="Palaniappan K."/>
            <person name="Ritter S."/>
            <person name="Chen I.-M."/>
            <person name="Stamatis D."/>
            <person name="Reddy T."/>
            <person name="O'Malley R."/>
            <person name="Daum C."/>
            <person name="Shapiro N."/>
            <person name="Ivanova N."/>
            <person name="Kyrpides N."/>
            <person name="Woyke T."/>
        </authorList>
    </citation>
    <scope>NUCLEOTIDE SEQUENCE [LARGE SCALE GENOMIC DNA]</scope>
    <source>
        <strain evidence="6">AT2.8</strain>
    </source>
</reference>
<comment type="caution">
    <text evidence="5">The sequence shown here is derived from an EMBL/GenBank/DDBJ whole genome shotgun (WGS) entry which is preliminary data.</text>
</comment>
<dbReference type="InterPro" id="IPR013216">
    <property type="entry name" value="Methyltransf_11"/>
</dbReference>
<dbReference type="InterPro" id="IPR029063">
    <property type="entry name" value="SAM-dependent_MTases_sf"/>
</dbReference>
<dbReference type="Proteomes" id="UP000548423">
    <property type="component" value="Unassembled WGS sequence"/>
</dbReference>
<evidence type="ECO:0000256" key="2">
    <source>
        <dbReference type="ARBA" id="ARBA00022603"/>
    </source>
</evidence>
<dbReference type="PANTHER" id="PTHR44942">
    <property type="entry name" value="METHYLTRANSF_11 DOMAIN-CONTAINING PROTEIN"/>
    <property type="match status" value="1"/>
</dbReference>
<name>A0A852TQ58_9BACI</name>
<organism evidence="5 6">
    <name type="scientific">Neobacillus niacini</name>
    <dbReference type="NCBI Taxonomy" id="86668"/>
    <lineage>
        <taxon>Bacteria</taxon>
        <taxon>Bacillati</taxon>
        <taxon>Bacillota</taxon>
        <taxon>Bacilli</taxon>
        <taxon>Bacillales</taxon>
        <taxon>Bacillaceae</taxon>
        <taxon>Neobacillus</taxon>
    </lineage>
</organism>
<protein>
    <submittedName>
        <fullName evidence="5">Ubiquinone/menaquinone biosynthesis C-methylase UbiE</fullName>
    </submittedName>
</protein>
<keyword evidence="5" id="KW-0830">Ubiquinone</keyword>
<dbReference type="InterPro" id="IPR051052">
    <property type="entry name" value="Diverse_substrate_MTase"/>
</dbReference>
<evidence type="ECO:0000256" key="3">
    <source>
        <dbReference type="ARBA" id="ARBA00022679"/>
    </source>
</evidence>
<dbReference type="GO" id="GO:0008757">
    <property type="term" value="F:S-adenosylmethionine-dependent methyltransferase activity"/>
    <property type="evidence" value="ECO:0007669"/>
    <property type="project" value="InterPro"/>
</dbReference>
<dbReference type="Pfam" id="PF08241">
    <property type="entry name" value="Methyltransf_11"/>
    <property type="match status" value="1"/>
</dbReference>
<feature type="domain" description="Methyltransferase type 11" evidence="4">
    <location>
        <begin position="46"/>
        <end position="141"/>
    </location>
</feature>
<comment type="similarity">
    <text evidence="1">Belongs to the methyltransferase superfamily.</text>
</comment>
<dbReference type="CDD" id="cd02440">
    <property type="entry name" value="AdoMet_MTases"/>
    <property type="match status" value="1"/>
</dbReference>
<dbReference type="Gene3D" id="3.40.50.150">
    <property type="entry name" value="Vaccinia Virus protein VP39"/>
    <property type="match status" value="1"/>
</dbReference>
<dbReference type="GO" id="GO:0032259">
    <property type="term" value="P:methylation"/>
    <property type="evidence" value="ECO:0007669"/>
    <property type="project" value="UniProtKB-KW"/>
</dbReference>